<dbReference type="GO" id="GO:0003676">
    <property type="term" value="F:nucleic acid binding"/>
    <property type="evidence" value="ECO:0007669"/>
    <property type="project" value="InterPro"/>
</dbReference>
<sequence length="122" mass="14560">MHVVWFDKSGIVFATASFYVHYVQYYKIIKQDKLRPAMKKKRPGLLQSAVIFHHDKAPAHTARIVTELLDEYEWPVLEHPHYSPDVAPYDFWLFPKMKEQLRVTDLNQRKTLFSRRWKLSGS</sequence>
<evidence type="ECO:0000313" key="1">
    <source>
        <dbReference type="EMBL" id="GFO42005.1"/>
    </source>
</evidence>
<dbReference type="EMBL" id="BLXT01007741">
    <property type="protein sequence ID" value="GFO42005.1"/>
    <property type="molecule type" value="Genomic_DNA"/>
</dbReference>
<reference evidence="1 2" key="1">
    <citation type="journal article" date="2021" name="Elife">
        <title>Chloroplast acquisition without the gene transfer in kleptoplastic sea slugs, Plakobranchus ocellatus.</title>
        <authorList>
            <person name="Maeda T."/>
            <person name="Takahashi S."/>
            <person name="Yoshida T."/>
            <person name="Shimamura S."/>
            <person name="Takaki Y."/>
            <person name="Nagai Y."/>
            <person name="Toyoda A."/>
            <person name="Suzuki Y."/>
            <person name="Arimoto A."/>
            <person name="Ishii H."/>
            <person name="Satoh N."/>
            <person name="Nishiyama T."/>
            <person name="Hasebe M."/>
            <person name="Maruyama T."/>
            <person name="Minagawa J."/>
            <person name="Obokata J."/>
            <person name="Shigenobu S."/>
        </authorList>
    </citation>
    <scope>NUCLEOTIDE SEQUENCE [LARGE SCALE GENOMIC DNA]</scope>
</reference>
<dbReference type="InterPro" id="IPR036397">
    <property type="entry name" value="RNaseH_sf"/>
</dbReference>
<keyword evidence="2" id="KW-1185">Reference proteome</keyword>
<evidence type="ECO:0000313" key="2">
    <source>
        <dbReference type="Proteomes" id="UP000735302"/>
    </source>
</evidence>
<dbReference type="InterPro" id="IPR052709">
    <property type="entry name" value="Transposase-MT_Hybrid"/>
</dbReference>
<dbReference type="Proteomes" id="UP000735302">
    <property type="component" value="Unassembled WGS sequence"/>
</dbReference>
<name>A0AAV4DD87_9GAST</name>
<comment type="caution">
    <text evidence="1">The sequence shown here is derived from an EMBL/GenBank/DDBJ whole genome shotgun (WGS) entry which is preliminary data.</text>
</comment>
<organism evidence="1 2">
    <name type="scientific">Plakobranchus ocellatus</name>
    <dbReference type="NCBI Taxonomy" id="259542"/>
    <lineage>
        <taxon>Eukaryota</taxon>
        <taxon>Metazoa</taxon>
        <taxon>Spiralia</taxon>
        <taxon>Lophotrochozoa</taxon>
        <taxon>Mollusca</taxon>
        <taxon>Gastropoda</taxon>
        <taxon>Heterobranchia</taxon>
        <taxon>Euthyneura</taxon>
        <taxon>Panpulmonata</taxon>
        <taxon>Sacoglossa</taxon>
        <taxon>Placobranchoidea</taxon>
        <taxon>Plakobranchidae</taxon>
        <taxon>Plakobranchus</taxon>
    </lineage>
</organism>
<accession>A0AAV4DD87</accession>
<dbReference type="AlphaFoldDB" id="A0AAV4DD87"/>
<protein>
    <submittedName>
        <fullName evidence="1">Mariner mos1 transposase</fullName>
    </submittedName>
</protein>
<dbReference type="PANTHER" id="PTHR46060">
    <property type="entry name" value="MARINER MOS1 TRANSPOSASE-LIKE PROTEIN"/>
    <property type="match status" value="1"/>
</dbReference>
<dbReference type="PANTHER" id="PTHR46060:SF1">
    <property type="entry name" value="MARINER MOS1 TRANSPOSASE-LIKE PROTEIN"/>
    <property type="match status" value="1"/>
</dbReference>
<proteinExistence type="predicted"/>
<gene>
    <name evidence="1" type="ORF">PoB_006851000</name>
</gene>
<dbReference type="Gene3D" id="3.30.420.10">
    <property type="entry name" value="Ribonuclease H-like superfamily/Ribonuclease H"/>
    <property type="match status" value="1"/>
</dbReference>